<name>A0A8S9QE55_BRACR</name>
<dbReference type="GO" id="GO:0031428">
    <property type="term" value="C:box C/D methylation guide snoRNP complex"/>
    <property type="evidence" value="ECO:0007669"/>
    <property type="project" value="TreeGrafter"/>
</dbReference>
<dbReference type="InterPro" id="IPR000692">
    <property type="entry name" value="Fibrillarin"/>
</dbReference>
<evidence type="ECO:0000256" key="3">
    <source>
        <dbReference type="ARBA" id="ARBA00022603"/>
    </source>
</evidence>
<evidence type="ECO:0000256" key="4">
    <source>
        <dbReference type="ARBA" id="ARBA00022679"/>
    </source>
</evidence>
<comment type="similarity">
    <text evidence="1">Belongs to the methyltransferase superfamily. Fibrillarin family.</text>
</comment>
<keyword evidence="3" id="KW-0489">Methyltransferase</keyword>
<comment type="caution">
    <text evidence="6">The sequence shown here is derived from an EMBL/GenBank/DDBJ whole genome shotgun (WGS) entry which is preliminary data.</text>
</comment>
<dbReference type="Gene3D" id="3.40.50.150">
    <property type="entry name" value="Vaccinia Virus protein VP39"/>
    <property type="match status" value="1"/>
</dbReference>
<reference evidence="6" key="1">
    <citation type="submission" date="2019-12" db="EMBL/GenBank/DDBJ databases">
        <title>Genome sequencing and annotation of Brassica cretica.</title>
        <authorList>
            <person name="Studholme D.J."/>
            <person name="Sarris P."/>
        </authorList>
    </citation>
    <scope>NUCLEOTIDE SEQUENCE</scope>
    <source>
        <strain evidence="6">PFS-109/04</strain>
        <tissue evidence="6">Leaf</tissue>
    </source>
</reference>
<gene>
    <name evidence="6" type="ORF">F2Q69_00023224</name>
</gene>
<proteinExistence type="inferred from homology"/>
<dbReference type="PANTHER" id="PTHR10335:SF18">
    <property type="entry name" value="FIBRILLARIN"/>
    <property type="match status" value="1"/>
</dbReference>
<dbReference type="GO" id="GO:1990259">
    <property type="term" value="F:histone H2AQ104 methyltransferase activity"/>
    <property type="evidence" value="ECO:0007669"/>
    <property type="project" value="TreeGrafter"/>
</dbReference>
<evidence type="ECO:0000256" key="5">
    <source>
        <dbReference type="ARBA" id="ARBA00022884"/>
    </source>
</evidence>
<protein>
    <submittedName>
        <fullName evidence="6">Uncharacterized protein</fullName>
    </submittedName>
</protein>
<evidence type="ECO:0000256" key="1">
    <source>
        <dbReference type="ARBA" id="ARBA00010632"/>
    </source>
</evidence>
<keyword evidence="2" id="KW-0698">rRNA processing</keyword>
<keyword evidence="5" id="KW-0694">RNA-binding</keyword>
<evidence type="ECO:0000313" key="7">
    <source>
        <dbReference type="Proteomes" id="UP000712600"/>
    </source>
</evidence>
<evidence type="ECO:0000313" key="6">
    <source>
        <dbReference type="EMBL" id="KAF3538203.1"/>
    </source>
</evidence>
<dbReference type="AlphaFoldDB" id="A0A8S9QE55"/>
<dbReference type="GO" id="GO:0032040">
    <property type="term" value="C:small-subunit processome"/>
    <property type="evidence" value="ECO:0007669"/>
    <property type="project" value="TreeGrafter"/>
</dbReference>
<dbReference type="GO" id="GO:0000494">
    <property type="term" value="P:box C/D sno(s)RNA 3'-end processing"/>
    <property type="evidence" value="ECO:0007669"/>
    <property type="project" value="TreeGrafter"/>
</dbReference>
<dbReference type="GO" id="GO:0003723">
    <property type="term" value="F:RNA binding"/>
    <property type="evidence" value="ECO:0007669"/>
    <property type="project" value="UniProtKB-KW"/>
</dbReference>
<dbReference type="EMBL" id="QGKX02001290">
    <property type="protein sequence ID" value="KAF3538203.1"/>
    <property type="molecule type" value="Genomic_DNA"/>
</dbReference>
<keyword evidence="4" id="KW-0808">Transferase</keyword>
<dbReference type="Proteomes" id="UP000712600">
    <property type="component" value="Unassembled WGS sequence"/>
</dbReference>
<evidence type="ECO:0000256" key="2">
    <source>
        <dbReference type="ARBA" id="ARBA00022552"/>
    </source>
</evidence>
<dbReference type="PANTHER" id="PTHR10335">
    <property type="entry name" value="RRNA 2-O-METHYLTRANSFERASE FIBRILLARIN"/>
    <property type="match status" value="1"/>
</dbReference>
<dbReference type="InterPro" id="IPR029063">
    <property type="entry name" value="SAM-dependent_MTases_sf"/>
</dbReference>
<organism evidence="6 7">
    <name type="scientific">Brassica cretica</name>
    <name type="common">Mustard</name>
    <dbReference type="NCBI Taxonomy" id="69181"/>
    <lineage>
        <taxon>Eukaryota</taxon>
        <taxon>Viridiplantae</taxon>
        <taxon>Streptophyta</taxon>
        <taxon>Embryophyta</taxon>
        <taxon>Tracheophyta</taxon>
        <taxon>Spermatophyta</taxon>
        <taxon>Magnoliopsida</taxon>
        <taxon>eudicotyledons</taxon>
        <taxon>Gunneridae</taxon>
        <taxon>Pentapetalae</taxon>
        <taxon>rosids</taxon>
        <taxon>malvids</taxon>
        <taxon>Brassicales</taxon>
        <taxon>Brassicaceae</taxon>
        <taxon>Brassiceae</taxon>
        <taxon>Brassica</taxon>
    </lineage>
</organism>
<sequence>MPSLSSSTSESFCSTCCYFDDIRLCRSSHVIGRLLNFCVSRNIKKNGGFRLRLARFDKISCWAFSVVEAVEEDGSGGCDGGAAANAYATMPAETVFSNIVKKLQADELKPAEQITLEPYERDHACVVGGYHVPKKQKTAAAS</sequence>
<dbReference type="GO" id="GO:0008649">
    <property type="term" value="F:rRNA methyltransferase activity"/>
    <property type="evidence" value="ECO:0007669"/>
    <property type="project" value="TreeGrafter"/>
</dbReference>
<accession>A0A8S9QE55</accession>
<dbReference type="Pfam" id="PF01269">
    <property type="entry name" value="Fibrillarin"/>
    <property type="match status" value="1"/>
</dbReference>